<dbReference type="GO" id="GO:0003700">
    <property type="term" value="F:DNA-binding transcription factor activity"/>
    <property type="evidence" value="ECO:0007669"/>
    <property type="project" value="InterPro"/>
</dbReference>
<reference evidence="6" key="1">
    <citation type="submission" date="2020-08" db="EMBL/GenBank/DDBJ databases">
        <title>Whole genome shotgun sequence of Polymorphospora rubra NBRC 101157.</title>
        <authorList>
            <person name="Komaki H."/>
            <person name="Tamura T."/>
        </authorList>
    </citation>
    <scope>NUCLEOTIDE SEQUENCE</scope>
    <source>
        <strain evidence="6">NBRC 101157</strain>
    </source>
</reference>
<dbReference type="InterPro" id="IPR036390">
    <property type="entry name" value="WH_DNA-bd_sf"/>
</dbReference>
<evidence type="ECO:0000256" key="1">
    <source>
        <dbReference type="ARBA" id="ARBA00009437"/>
    </source>
</evidence>
<keyword evidence="4" id="KW-0804">Transcription</keyword>
<dbReference type="InterPro" id="IPR050176">
    <property type="entry name" value="LTTR"/>
</dbReference>
<dbReference type="AlphaFoldDB" id="A0A810NAA7"/>
<dbReference type="PRINTS" id="PR00039">
    <property type="entry name" value="HTHLYSR"/>
</dbReference>
<dbReference type="PANTHER" id="PTHR30579">
    <property type="entry name" value="TRANSCRIPTIONAL REGULATOR"/>
    <property type="match status" value="1"/>
</dbReference>
<dbReference type="Pfam" id="PF00126">
    <property type="entry name" value="HTH_1"/>
    <property type="match status" value="1"/>
</dbReference>
<evidence type="ECO:0000313" key="6">
    <source>
        <dbReference type="EMBL" id="BCJ70010.1"/>
    </source>
</evidence>
<sequence length="293" mass="31133">MYDTVQLRSFLAVARSLSFTRAAERLGVRQSTVSQHVRKLERDVGRPLFARDTHAVELTVDGEALVGFARDILAVQDRARRHFATQPVRGRLRLGVSDDLVATHLPRVLRDFRHSHPLVDLALTVDLSGTLHQRLDAGELDLLFAKRLAGQSRGRLVWRDRLVWVATSGLRLDPDEPVPLVAYPPPSISRAQALAALTGAGRAWRFACVSGSLGGLVAAAGAGLGVLAHSRGLVPPGLVPVPATHRLPALGEVEVILLHRPGPPTPSVAALSEAILGVGGPDPGPAAATGRLG</sequence>
<protein>
    <submittedName>
        <fullName evidence="6">LysR family transcriptional regulator</fullName>
    </submittedName>
</protein>
<dbReference type="PANTHER" id="PTHR30579:SF7">
    <property type="entry name" value="HTH-TYPE TRANSCRIPTIONAL REGULATOR LRHA-RELATED"/>
    <property type="match status" value="1"/>
</dbReference>
<dbReference type="Proteomes" id="UP000680866">
    <property type="component" value="Chromosome"/>
</dbReference>
<dbReference type="Gene3D" id="3.40.190.10">
    <property type="entry name" value="Periplasmic binding protein-like II"/>
    <property type="match status" value="2"/>
</dbReference>
<dbReference type="SUPFAM" id="SSF46785">
    <property type="entry name" value="Winged helix' DNA-binding domain"/>
    <property type="match status" value="1"/>
</dbReference>
<organism evidence="6 7">
    <name type="scientific">Polymorphospora rubra</name>
    <dbReference type="NCBI Taxonomy" id="338584"/>
    <lineage>
        <taxon>Bacteria</taxon>
        <taxon>Bacillati</taxon>
        <taxon>Actinomycetota</taxon>
        <taxon>Actinomycetes</taxon>
        <taxon>Micromonosporales</taxon>
        <taxon>Micromonosporaceae</taxon>
        <taxon>Polymorphospora</taxon>
    </lineage>
</organism>
<feature type="domain" description="HTH lysR-type" evidence="5">
    <location>
        <begin position="1"/>
        <end position="59"/>
    </location>
</feature>
<dbReference type="FunFam" id="1.10.10.10:FF:000001">
    <property type="entry name" value="LysR family transcriptional regulator"/>
    <property type="match status" value="1"/>
</dbReference>
<gene>
    <name evidence="6" type="ORF">Prubr_70310</name>
</gene>
<evidence type="ECO:0000256" key="2">
    <source>
        <dbReference type="ARBA" id="ARBA00023015"/>
    </source>
</evidence>
<evidence type="ECO:0000259" key="5">
    <source>
        <dbReference type="PROSITE" id="PS50931"/>
    </source>
</evidence>
<proteinExistence type="inferred from homology"/>
<dbReference type="InterPro" id="IPR005119">
    <property type="entry name" value="LysR_subst-bd"/>
</dbReference>
<dbReference type="EMBL" id="AP023359">
    <property type="protein sequence ID" value="BCJ70010.1"/>
    <property type="molecule type" value="Genomic_DNA"/>
</dbReference>
<dbReference type="PROSITE" id="PS50931">
    <property type="entry name" value="HTH_LYSR"/>
    <property type="match status" value="1"/>
</dbReference>
<dbReference type="KEGG" id="pry:Prubr_70310"/>
<keyword evidence="3" id="KW-0238">DNA-binding</keyword>
<evidence type="ECO:0000313" key="7">
    <source>
        <dbReference type="Proteomes" id="UP000680866"/>
    </source>
</evidence>
<keyword evidence="2" id="KW-0805">Transcription regulation</keyword>
<evidence type="ECO:0000256" key="3">
    <source>
        <dbReference type="ARBA" id="ARBA00023125"/>
    </source>
</evidence>
<dbReference type="Pfam" id="PF03466">
    <property type="entry name" value="LysR_substrate"/>
    <property type="match status" value="1"/>
</dbReference>
<keyword evidence="7" id="KW-1185">Reference proteome</keyword>
<dbReference type="InterPro" id="IPR000847">
    <property type="entry name" value="LysR_HTH_N"/>
</dbReference>
<comment type="similarity">
    <text evidence="1">Belongs to the LysR transcriptional regulatory family.</text>
</comment>
<accession>A0A810NAA7</accession>
<dbReference type="InterPro" id="IPR036388">
    <property type="entry name" value="WH-like_DNA-bd_sf"/>
</dbReference>
<dbReference type="Gene3D" id="1.10.10.10">
    <property type="entry name" value="Winged helix-like DNA-binding domain superfamily/Winged helix DNA-binding domain"/>
    <property type="match status" value="1"/>
</dbReference>
<evidence type="ECO:0000256" key="4">
    <source>
        <dbReference type="ARBA" id="ARBA00023163"/>
    </source>
</evidence>
<dbReference type="SUPFAM" id="SSF53850">
    <property type="entry name" value="Periplasmic binding protein-like II"/>
    <property type="match status" value="1"/>
</dbReference>
<name>A0A810NAA7_9ACTN</name>
<dbReference type="GO" id="GO:0003677">
    <property type="term" value="F:DNA binding"/>
    <property type="evidence" value="ECO:0007669"/>
    <property type="project" value="UniProtKB-KW"/>
</dbReference>
<dbReference type="RefSeq" id="WP_212819651.1">
    <property type="nucleotide sequence ID" value="NZ_AP023359.1"/>
</dbReference>